<evidence type="ECO:0000256" key="4">
    <source>
        <dbReference type="ARBA" id="ARBA00023163"/>
    </source>
</evidence>
<dbReference type="GO" id="GO:0000976">
    <property type="term" value="F:transcription cis-regulatory region binding"/>
    <property type="evidence" value="ECO:0007669"/>
    <property type="project" value="TreeGrafter"/>
</dbReference>
<dbReference type="PANTHER" id="PTHR30126:SF39">
    <property type="entry name" value="HTH-TYPE TRANSCRIPTIONAL REGULATOR CYSL"/>
    <property type="match status" value="1"/>
</dbReference>
<feature type="domain" description="HTH lysR-type" evidence="5">
    <location>
        <begin position="1"/>
        <end position="58"/>
    </location>
</feature>
<evidence type="ECO:0000313" key="7">
    <source>
        <dbReference type="Proteomes" id="UP000472320"/>
    </source>
</evidence>
<keyword evidence="7" id="KW-1185">Reference proteome</keyword>
<sequence length="333" mass="34658">MQLKHLRTFLAVASTLSFTKAGQKVHLAQSSVTEQIQALEDDLGVKLFERSQRKLALTDAGAQLVEYAGALLSLAADARAAVTGGAGALSGRLAVGALETLCVHWLAPLLAGFQGRHPGLELDVRVGGSGELRNAVRDGTLDVCFSFTEPPAESGLLSERVGADDLVLLLPAGHALAARGSAGPQQLLRERFLVTAQGCAYRNMFETAFAGAGFQSPPVAGEYGSLGAIVGMVRAGFGCALMPRLALAGLDGGIAALPWEGGAGSVAIQMIWRARQLPAALRQFQEAVRSRPLGLHEAVAAIDVQDGARREAVSHQEADRVGNVVAMPNAAGR</sequence>
<dbReference type="GO" id="GO:0003700">
    <property type="term" value="F:DNA-binding transcription factor activity"/>
    <property type="evidence" value="ECO:0007669"/>
    <property type="project" value="InterPro"/>
</dbReference>
<dbReference type="RefSeq" id="WP_155455057.1">
    <property type="nucleotide sequence ID" value="NZ_WNKX01000011.1"/>
</dbReference>
<evidence type="ECO:0000256" key="1">
    <source>
        <dbReference type="ARBA" id="ARBA00009437"/>
    </source>
</evidence>
<proteinExistence type="inferred from homology"/>
<accession>A0A6L6QIP1</accession>
<dbReference type="Gene3D" id="3.40.190.290">
    <property type="match status" value="1"/>
</dbReference>
<dbReference type="PRINTS" id="PR00039">
    <property type="entry name" value="HTHLYSR"/>
</dbReference>
<dbReference type="EMBL" id="WNKX01000011">
    <property type="protein sequence ID" value="MTW12119.1"/>
    <property type="molecule type" value="Genomic_DNA"/>
</dbReference>
<dbReference type="InterPro" id="IPR036388">
    <property type="entry name" value="WH-like_DNA-bd_sf"/>
</dbReference>
<comment type="caution">
    <text evidence="6">The sequence shown here is derived from an EMBL/GenBank/DDBJ whole genome shotgun (WGS) entry which is preliminary data.</text>
</comment>
<dbReference type="OrthoDB" id="464481at2"/>
<dbReference type="FunFam" id="1.10.10.10:FF:000001">
    <property type="entry name" value="LysR family transcriptional regulator"/>
    <property type="match status" value="1"/>
</dbReference>
<reference evidence="6 7" key="1">
    <citation type="submission" date="2019-11" db="EMBL/GenBank/DDBJ databases">
        <title>Type strains purchased from KCTC, JCM and DSMZ.</title>
        <authorList>
            <person name="Lu H."/>
        </authorList>
    </citation>
    <scope>NUCLEOTIDE SEQUENCE [LARGE SCALE GENOMIC DNA]</scope>
    <source>
        <strain evidence="6 7">JCM 31587</strain>
    </source>
</reference>
<dbReference type="SUPFAM" id="SSF46785">
    <property type="entry name" value="Winged helix' DNA-binding domain"/>
    <property type="match status" value="1"/>
</dbReference>
<gene>
    <name evidence="6" type="ORF">GM658_16055</name>
</gene>
<keyword evidence="3" id="KW-0238">DNA-binding</keyword>
<organism evidence="6 7">
    <name type="scientific">Massilia eburnea</name>
    <dbReference type="NCBI Taxonomy" id="1776165"/>
    <lineage>
        <taxon>Bacteria</taxon>
        <taxon>Pseudomonadati</taxon>
        <taxon>Pseudomonadota</taxon>
        <taxon>Betaproteobacteria</taxon>
        <taxon>Burkholderiales</taxon>
        <taxon>Oxalobacteraceae</taxon>
        <taxon>Telluria group</taxon>
        <taxon>Massilia</taxon>
    </lineage>
</organism>
<dbReference type="SUPFAM" id="SSF53850">
    <property type="entry name" value="Periplasmic binding protein-like II"/>
    <property type="match status" value="1"/>
</dbReference>
<dbReference type="PANTHER" id="PTHR30126">
    <property type="entry name" value="HTH-TYPE TRANSCRIPTIONAL REGULATOR"/>
    <property type="match status" value="1"/>
</dbReference>
<evidence type="ECO:0000259" key="5">
    <source>
        <dbReference type="PROSITE" id="PS50931"/>
    </source>
</evidence>
<comment type="similarity">
    <text evidence="1">Belongs to the LysR transcriptional regulatory family.</text>
</comment>
<dbReference type="Pfam" id="PF00126">
    <property type="entry name" value="HTH_1"/>
    <property type="match status" value="1"/>
</dbReference>
<dbReference type="Gene3D" id="1.10.10.10">
    <property type="entry name" value="Winged helix-like DNA-binding domain superfamily/Winged helix DNA-binding domain"/>
    <property type="match status" value="1"/>
</dbReference>
<dbReference type="Proteomes" id="UP000472320">
    <property type="component" value="Unassembled WGS sequence"/>
</dbReference>
<keyword evidence="2" id="KW-0805">Transcription regulation</keyword>
<dbReference type="Pfam" id="PF03466">
    <property type="entry name" value="LysR_substrate"/>
    <property type="match status" value="1"/>
</dbReference>
<dbReference type="AlphaFoldDB" id="A0A6L6QIP1"/>
<name>A0A6L6QIP1_9BURK</name>
<protein>
    <submittedName>
        <fullName evidence="6">LysR family transcriptional regulator</fullName>
    </submittedName>
</protein>
<evidence type="ECO:0000313" key="6">
    <source>
        <dbReference type="EMBL" id="MTW12119.1"/>
    </source>
</evidence>
<dbReference type="InterPro" id="IPR005119">
    <property type="entry name" value="LysR_subst-bd"/>
</dbReference>
<evidence type="ECO:0000256" key="3">
    <source>
        <dbReference type="ARBA" id="ARBA00023125"/>
    </source>
</evidence>
<keyword evidence="4" id="KW-0804">Transcription</keyword>
<evidence type="ECO:0000256" key="2">
    <source>
        <dbReference type="ARBA" id="ARBA00023015"/>
    </source>
</evidence>
<dbReference type="PROSITE" id="PS50931">
    <property type="entry name" value="HTH_LYSR"/>
    <property type="match status" value="1"/>
</dbReference>
<dbReference type="InterPro" id="IPR036390">
    <property type="entry name" value="WH_DNA-bd_sf"/>
</dbReference>
<dbReference type="CDD" id="cd05466">
    <property type="entry name" value="PBP2_LTTR_substrate"/>
    <property type="match status" value="1"/>
</dbReference>
<dbReference type="InterPro" id="IPR000847">
    <property type="entry name" value="LysR_HTH_N"/>
</dbReference>